<feature type="region of interest" description="Disordered" evidence="6">
    <location>
        <begin position="1"/>
        <end position="54"/>
    </location>
</feature>
<evidence type="ECO:0000256" key="5">
    <source>
        <dbReference type="RuleBase" id="RU004478"/>
    </source>
</evidence>
<reference evidence="7 8" key="1">
    <citation type="journal article" date="2013" name="J. Microbiol.">
        <title>Mucilaginibacter ginsenosidivorax sp. nov., with ginsenoside converting activity isolated from sediment.</title>
        <authorList>
            <person name="Kim J.K."/>
            <person name="Choi T.E."/>
            <person name="Liu Q.M."/>
            <person name="Park H.Y."/>
            <person name="Yi T.H."/>
            <person name="Yoon M.H."/>
            <person name="Kim S.C."/>
            <person name="Im W.T."/>
        </authorList>
    </citation>
    <scope>NUCLEOTIDE SEQUENCE [LARGE SCALE GENOMIC DNA]</scope>
    <source>
        <strain evidence="7 8">KHI28</strain>
    </source>
</reference>
<dbReference type="Pfam" id="PF01025">
    <property type="entry name" value="GrpE"/>
    <property type="match status" value="1"/>
</dbReference>
<keyword evidence="8" id="KW-1185">Reference proteome</keyword>
<protein>
    <recommendedName>
        <fullName evidence="3 4">Protein GrpE</fullName>
    </recommendedName>
    <alternativeName>
        <fullName evidence="3">HSP-70 cofactor</fullName>
    </alternativeName>
</protein>
<dbReference type="Gene3D" id="2.30.22.10">
    <property type="entry name" value="Head domain of nucleotide exchange factor GrpE"/>
    <property type="match status" value="1"/>
</dbReference>
<proteinExistence type="inferred from homology"/>
<dbReference type="SUPFAM" id="SSF51064">
    <property type="entry name" value="Head domain of nucleotide exchange factor GrpE"/>
    <property type="match status" value="1"/>
</dbReference>
<name>A0A5B8WB56_9SPHI</name>
<keyword evidence="2 3" id="KW-0143">Chaperone</keyword>
<organism evidence="7 8">
    <name type="scientific">Mucilaginibacter ginsenosidivorax</name>
    <dbReference type="NCBI Taxonomy" id="862126"/>
    <lineage>
        <taxon>Bacteria</taxon>
        <taxon>Pseudomonadati</taxon>
        <taxon>Bacteroidota</taxon>
        <taxon>Sphingobacteriia</taxon>
        <taxon>Sphingobacteriales</taxon>
        <taxon>Sphingobacteriaceae</taxon>
        <taxon>Mucilaginibacter</taxon>
    </lineage>
</organism>
<comment type="subcellular location">
    <subcellularLocation>
        <location evidence="3">Cytoplasm</location>
    </subcellularLocation>
</comment>
<dbReference type="PANTHER" id="PTHR21237:SF23">
    <property type="entry name" value="GRPE PROTEIN HOMOLOG, MITOCHONDRIAL"/>
    <property type="match status" value="1"/>
</dbReference>
<evidence type="ECO:0000256" key="6">
    <source>
        <dbReference type="SAM" id="MobiDB-lite"/>
    </source>
</evidence>
<dbReference type="GO" id="GO:0051087">
    <property type="term" value="F:protein-folding chaperone binding"/>
    <property type="evidence" value="ECO:0007669"/>
    <property type="project" value="InterPro"/>
</dbReference>
<comment type="similarity">
    <text evidence="1 3 5">Belongs to the GrpE family.</text>
</comment>
<dbReference type="Gene3D" id="3.90.20.20">
    <property type="match status" value="1"/>
</dbReference>
<dbReference type="EMBL" id="CP042437">
    <property type="protein sequence ID" value="QEC80629.1"/>
    <property type="molecule type" value="Genomic_DNA"/>
</dbReference>
<evidence type="ECO:0000256" key="3">
    <source>
        <dbReference type="HAMAP-Rule" id="MF_01151"/>
    </source>
</evidence>
<comment type="function">
    <text evidence="3 4">Participates actively in the response to hyperosmotic and heat shock by preventing the aggregation of stress-denatured proteins, in association with DnaK and GrpE. It is the nucleotide exchange factor for DnaK and may function as a thermosensor. Unfolded proteins bind initially to DnaJ; upon interaction with the DnaJ-bound protein, DnaK hydrolyzes its bound ATP, resulting in the formation of a stable complex. GrpE releases ADP from DnaK; ATP binding to DnaK triggers the release of the substrate protein, thus completing the reaction cycle. Several rounds of ATP-dependent interactions between DnaJ, DnaK and GrpE are required for fully efficient folding.</text>
</comment>
<dbReference type="Proteomes" id="UP000321362">
    <property type="component" value="Chromosome"/>
</dbReference>
<dbReference type="GO" id="GO:0051082">
    <property type="term" value="F:unfolded protein binding"/>
    <property type="evidence" value="ECO:0007669"/>
    <property type="project" value="TreeGrafter"/>
</dbReference>
<accession>A0A5B8WB56</accession>
<dbReference type="AlphaFoldDB" id="A0A5B8WB56"/>
<evidence type="ECO:0000256" key="4">
    <source>
        <dbReference type="RuleBase" id="RU000639"/>
    </source>
</evidence>
<evidence type="ECO:0000256" key="2">
    <source>
        <dbReference type="ARBA" id="ARBA00023186"/>
    </source>
</evidence>
<dbReference type="HAMAP" id="MF_01151">
    <property type="entry name" value="GrpE"/>
    <property type="match status" value="1"/>
</dbReference>
<comment type="subunit">
    <text evidence="3">Homodimer.</text>
</comment>
<dbReference type="InterPro" id="IPR013805">
    <property type="entry name" value="GrpE_CC"/>
</dbReference>
<feature type="compositionally biased region" description="Polar residues" evidence="6">
    <location>
        <begin position="12"/>
        <end position="28"/>
    </location>
</feature>
<gene>
    <name evidence="3" type="primary">grpE</name>
    <name evidence="7" type="ORF">FSB76_28850</name>
</gene>
<evidence type="ECO:0000256" key="1">
    <source>
        <dbReference type="ARBA" id="ARBA00009054"/>
    </source>
</evidence>
<dbReference type="GO" id="GO:0006457">
    <property type="term" value="P:protein folding"/>
    <property type="evidence" value="ECO:0007669"/>
    <property type="project" value="InterPro"/>
</dbReference>
<dbReference type="InterPro" id="IPR000740">
    <property type="entry name" value="GrpE"/>
</dbReference>
<dbReference type="PANTHER" id="PTHR21237">
    <property type="entry name" value="GRPE PROTEIN"/>
    <property type="match status" value="1"/>
</dbReference>
<evidence type="ECO:0000313" key="8">
    <source>
        <dbReference type="Proteomes" id="UP000321362"/>
    </source>
</evidence>
<evidence type="ECO:0000313" key="7">
    <source>
        <dbReference type="EMBL" id="QEC80629.1"/>
    </source>
</evidence>
<dbReference type="OrthoDB" id="9812586at2"/>
<dbReference type="GO" id="GO:0005737">
    <property type="term" value="C:cytoplasm"/>
    <property type="evidence" value="ECO:0007669"/>
    <property type="project" value="UniProtKB-SubCell"/>
</dbReference>
<sequence>MLKKKKKENMDTPENINEPTQENLAQEQQLKDQQAETVEAVETEETAGPTAEEKLKAELAQANDKYLRLYAEFDNFRRRTQKERTEARETEGKDLIIALLPVLDDFERAQRAIEKAVDVAPVKEGVTLIQNKLKNILAQKGLKEMESIGAPFDADLQEAITNIPAPTDDLKGKVIDEMEKGYTLKDRVIRFAKVIVGA</sequence>
<dbReference type="KEGG" id="mgk:FSB76_28850"/>
<dbReference type="InterPro" id="IPR009012">
    <property type="entry name" value="GrpE_head"/>
</dbReference>
<dbReference type="PRINTS" id="PR00773">
    <property type="entry name" value="GRPEPROTEIN"/>
</dbReference>
<dbReference type="PROSITE" id="PS01071">
    <property type="entry name" value="GRPE"/>
    <property type="match status" value="1"/>
</dbReference>
<dbReference type="SUPFAM" id="SSF58014">
    <property type="entry name" value="Coiled-coil domain of nucleotide exchange factor GrpE"/>
    <property type="match status" value="1"/>
</dbReference>
<dbReference type="GO" id="GO:0042803">
    <property type="term" value="F:protein homodimerization activity"/>
    <property type="evidence" value="ECO:0007669"/>
    <property type="project" value="InterPro"/>
</dbReference>
<dbReference type="GO" id="GO:0000774">
    <property type="term" value="F:adenyl-nucleotide exchange factor activity"/>
    <property type="evidence" value="ECO:0007669"/>
    <property type="project" value="InterPro"/>
</dbReference>
<keyword evidence="3 4" id="KW-0346">Stress response</keyword>
<keyword evidence="3" id="KW-0963">Cytoplasm</keyword>
<dbReference type="CDD" id="cd00446">
    <property type="entry name" value="GrpE"/>
    <property type="match status" value="1"/>
</dbReference>